<dbReference type="EMBL" id="ML975342">
    <property type="protein sequence ID" value="KAF1832300.1"/>
    <property type="molecule type" value="Genomic_DNA"/>
</dbReference>
<gene>
    <name evidence="1" type="ORF">BDW02DRAFT_600093</name>
</gene>
<sequence>MAMERRLSELHAELMAAKCALLDEKEAPMRERRAFKLQLHHLHDRAKAVQAACLEAYQEIAFLHHAIHINIDEAARRPYSSANLESLRQWLEIWSTRLEEVVRGGGPQNDVMQTIGHQMIRVLLQKSRPPECDSRTLDERWRRIVELQDD</sequence>
<keyword evidence="2" id="KW-1185">Reference proteome</keyword>
<evidence type="ECO:0000313" key="2">
    <source>
        <dbReference type="Proteomes" id="UP000800040"/>
    </source>
</evidence>
<evidence type="ECO:0000313" key="1">
    <source>
        <dbReference type="EMBL" id="KAF1832300.1"/>
    </source>
</evidence>
<reference evidence="1" key="1">
    <citation type="submission" date="2020-01" db="EMBL/GenBank/DDBJ databases">
        <authorList>
            <consortium name="DOE Joint Genome Institute"/>
            <person name="Haridas S."/>
            <person name="Albert R."/>
            <person name="Binder M."/>
            <person name="Bloem J."/>
            <person name="Labutti K."/>
            <person name="Salamov A."/>
            <person name="Andreopoulos B."/>
            <person name="Baker S.E."/>
            <person name="Barry K."/>
            <person name="Bills G."/>
            <person name="Bluhm B.H."/>
            <person name="Cannon C."/>
            <person name="Castanera R."/>
            <person name="Culley D.E."/>
            <person name="Daum C."/>
            <person name="Ezra D."/>
            <person name="Gonzalez J.B."/>
            <person name="Henrissat B."/>
            <person name="Kuo A."/>
            <person name="Liang C."/>
            <person name="Lipzen A."/>
            <person name="Lutzoni F."/>
            <person name="Magnuson J."/>
            <person name="Mondo S."/>
            <person name="Nolan M."/>
            <person name="Ohm R."/>
            <person name="Pangilinan J."/>
            <person name="Park H.-J."/>
            <person name="Ramirez L."/>
            <person name="Alfaro M."/>
            <person name="Sun H."/>
            <person name="Tritt A."/>
            <person name="Yoshinaga Y."/>
            <person name="Zwiers L.-H."/>
            <person name="Turgeon B.G."/>
            <person name="Goodwin S.B."/>
            <person name="Spatafora J.W."/>
            <person name="Crous P.W."/>
            <person name="Grigoriev I.V."/>
        </authorList>
    </citation>
    <scope>NUCLEOTIDE SEQUENCE</scope>
    <source>
        <strain evidence="1">P77</strain>
    </source>
</reference>
<name>A0A6A5K7M5_9PLEO</name>
<proteinExistence type="predicted"/>
<accession>A0A6A5K7M5</accession>
<protein>
    <submittedName>
        <fullName evidence="1">Uncharacterized protein</fullName>
    </submittedName>
</protein>
<organism evidence="1 2">
    <name type="scientific">Decorospora gaudefroyi</name>
    <dbReference type="NCBI Taxonomy" id="184978"/>
    <lineage>
        <taxon>Eukaryota</taxon>
        <taxon>Fungi</taxon>
        <taxon>Dikarya</taxon>
        <taxon>Ascomycota</taxon>
        <taxon>Pezizomycotina</taxon>
        <taxon>Dothideomycetes</taxon>
        <taxon>Pleosporomycetidae</taxon>
        <taxon>Pleosporales</taxon>
        <taxon>Pleosporineae</taxon>
        <taxon>Pleosporaceae</taxon>
        <taxon>Decorospora</taxon>
    </lineage>
</organism>
<dbReference type="Proteomes" id="UP000800040">
    <property type="component" value="Unassembled WGS sequence"/>
</dbReference>
<dbReference type="AlphaFoldDB" id="A0A6A5K7M5"/>